<keyword evidence="1" id="KW-1133">Transmembrane helix</keyword>
<name>A0A1F7Y207_9BACT</name>
<dbReference type="EMBL" id="MGGD01000014">
    <property type="protein sequence ID" value="OGM21311.1"/>
    <property type="molecule type" value="Genomic_DNA"/>
</dbReference>
<feature type="transmembrane region" description="Helical" evidence="1">
    <location>
        <begin position="6"/>
        <end position="29"/>
    </location>
</feature>
<keyword evidence="1" id="KW-0812">Transmembrane</keyword>
<evidence type="ECO:0000313" key="2">
    <source>
        <dbReference type="EMBL" id="OGM21311.1"/>
    </source>
</evidence>
<dbReference type="Proteomes" id="UP000176741">
    <property type="component" value="Unassembled WGS sequence"/>
</dbReference>
<feature type="transmembrane region" description="Helical" evidence="1">
    <location>
        <begin position="69"/>
        <end position="94"/>
    </location>
</feature>
<keyword evidence="1" id="KW-0472">Membrane</keyword>
<gene>
    <name evidence="2" type="ORF">A2771_01600</name>
</gene>
<accession>A0A1F7Y207</accession>
<protein>
    <submittedName>
        <fullName evidence="2">Uncharacterized protein</fullName>
    </submittedName>
</protein>
<dbReference type="AlphaFoldDB" id="A0A1F7Y207"/>
<evidence type="ECO:0000256" key="1">
    <source>
        <dbReference type="SAM" id="Phobius"/>
    </source>
</evidence>
<reference evidence="2 3" key="1">
    <citation type="journal article" date="2016" name="Nat. Commun.">
        <title>Thousands of microbial genomes shed light on interconnected biogeochemical processes in an aquifer system.</title>
        <authorList>
            <person name="Anantharaman K."/>
            <person name="Brown C.T."/>
            <person name="Hug L.A."/>
            <person name="Sharon I."/>
            <person name="Castelle C.J."/>
            <person name="Probst A.J."/>
            <person name="Thomas B.C."/>
            <person name="Singh A."/>
            <person name="Wilkins M.J."/>
            <person name="Karaoz U."/>
            <person name="Brodie E.L."/>
            <person name="Williams K.H."/>
            <person name="Hubbard S.S."/>
            <person name="Banfield J.F."/>
        </authorList>
    </citation>
    <scope>NUCLEOTIDE SEQUENCE [LARGE SCALE GENOMIC DNA]</scope>
</reference>
<sequence>MVDLPPPVILYPLIILSAVMALLGGYFFISDFIEIYSRELGFGDRSEKNDDGSIRDILKRVTKQKVSHLFMLLWALFFAVGVLILIVLLGNLFAK</sequence>
<proteinExistence type="predicted"/>
<evidence type="ECO:0000313" key="3">
    <source>
        <dbReference type="Proteomes" id="UP000176741"/>
    </source>
</evidence>
<organism evidence="2 3">
    <name type="scientific">Candidatus Woesebacteria bacterium RIFCSPHIGHO2_01_FULL_38_26b</name>
    <dbReference type="NCBI Taxonomy" id="1802491"/>
    <lineage>
        <taxon>Bacteria</taxon>
        <taxon>Candidatus Woeseibacteriota</taxon>
    </lineage>
</organism>
<comment type="caution">
    <text evidence="2">The sequence shown here is derived from an EMBL/GenBank/DDBJ whole genome shotgun (WGS) entry which is preliminary data.</text>
</comment>